<dbReference type="PROSITE" id="PS51762">
    <property type="entry name" value="GH16_2"/>
    <property type="match status" value="1"/>
</dbReference>
<gene>
    <name evidence="5" type="ORF">H4219_002822</name>
</gene>
<reference evidence="5" key="1">
    <citation type="submission" date="2022-07" db="EMBL/GenBank/DDBJ databases">
        <title>Phylogenomic reconstructions and comparative analyses of Kickxellomycotina fungi.</title>
        <authorList>
            <person name="Reynolds N.K."/>
            <person name="Stajich J.E."/>
            <person name="Barry K."/>
            <person name="Grigoriev I.V."/>
            <person name="Crous P."/>
            <person name="Smith M.E."/>
        </authorList>
    </citation>
    <scope>NUCLEOTIDE SEQUENCE</scope>
    <source>
        <strain evidence="5">NBRC 100468</strain>
    </source>
</reference>
<keyword evidence="2" id="KW-0326">Glycosidase</keyword>
<dbReference type="GO" id="GO:0005975">
    <property type="term" value="P:carbohydrate metabolic process"/>
    <property type="evidence" value="ECO:0007669"/>
    <property type="project" value="InterPro"/>
</dbReference>
<feature type="signal peptide" evidence="3">
    <location>
        <begin position="1"/>
        <end position="29"/>
    </location>
</feature>
<dbReference type="InterPro" id="IPR008263">
    <property type="entry name" value="GH16_AS"/>
</dbReference>
<dbReference type="OrthoDB" id="4781at2759"/>
<comment type="caution">
    <text evidence="5">The sequence shown here is derived from an EMBL/GenBank/DDBJ whole genome shotgun (WGS) entry which is preliminary data.</text>
</comment>
<dbReference type="InterPro" id="IPR000757">
    <property type="entry name" value="Beta-glucanase-like"/>
</dbReference>
<evidence type="ECO:0000256" key="2">
    <source>
        <dbReference type="ARBA" id="ARBA00023295"/>
    </source>
</evidence>
<evidence type="ECO:0000259" key="4">
    <source>
        <dbReference type="PROSITE" id="PS51762"/>
    </source>
</evidence>
<dbReference type="Proteomes" id="UP001150538">
    <property type="component" value="Unassembled WGS sequence"/>
</dbReference>
<proteinExistence type="predicted"/>
<dbReference type="Pfam" id="PF00722">
    <property type="entry name" value="Glyco_hydro_16"/>
    <property type="match status" value="1"/>
</dbReference>
<dbReference type="GO" id="GO:0004553">
    <property type="term" value="F:hydrolase activity, hydrolyzing O-glycosyl compounds"/>
    <property type="evidence" value="ECO:0007669"/>
    <property type="project" value="InterPro"/>
</dbReference>
<evidence type="ECO:0000256" key="1">
    <source>
        <dbReference type="ARBA" id="ARBA00022801"/>
    </source>
</evidence>
<accession>A0A9W8DNN0</accession>
<dbReference type="InterPro" id="IPR013320">
    <property type="entry name" value="ConA-like_dom_sf"/>
</dbReference>
<sequence length="269" mass="29134">MYLSTSSFKSGLLLSAIAILSVGTAETNALPANDRILAKRAGGASLPQIQPPQGRKLCYDKSQTITFDSAADLNNFSIQMSPNSFSVQNGVLNIVQDRDPSKQNPTIHFNEFKGEGGVWDVNLKAAPTSGVVTAFVMYGSGAPGSTDEVDFEWVGKNTNNVQSMFFVNGQRVPGSEREVTFGSNPPQDLATTFHTYSIEYNKDYVNWYLDGAVKRTITNNNNGQFPATLGKLALGVWDGSNTSGWAGTVDYSLAPFVAQIDTIRFTPYC</sequence>
<feature type="chain" id="PRO_5040811457" description="GH16 domain-containing protein" evidence="3">
    <location>
        <begin position="30"/>
        <end position="269"/>
    </location>
</feature>
<dbReference type="EMBL" id="JANBPU010000053">
    <property type="protein sequence ID" value="KAJ1918100.1"/>
    <property type="molecule type" value="Genomic_DNA"/>
</dbReference>
<evidence type="ECO:0000256" key="3">
    <source>
        <dbReference type="SAM" id="SignalP"/>
    </source>
</evidence>
<name>A0A9W8DNN0_9FUNG</name>
<keyword evidence="6" id="KW-1185">Reference proteome</keyword>
<protein>
    <recommendedName>
        <fullName evidence="4">GH16 domain-containing protein</fullName>
    </recommendedName>
</protein>
<keyword evidence="1" id="KW-0378">Hydrolase</keyword>
<dbReference type="Gene3D" id="2.60.120.200">
    <property type="match status" value="1"/>
</dbReference>
<dbReference type="SUPFAM" id="SSF49899">
    <property type="entry name" value="Concanavalin A-like lectins/glucanases"/>
    <property type="match status" value="1"/>
</dbReference>
<dbReference type="AlphaFoldDB" id="A0A9W8DNN0"/>
<dbReference type="PROSITE" id="PS01034">
    <property type="entry name" value="GH16_1"/>
    <property type="match status" value="1"/>
</dbReference>
<evidence type="ECO:0000313" key="5">
    <source>
        <dbReference type="EMBL" id="KAJ1918100.1"/>
    </source>
</evidence>
<dbReference type="InterPro" id="IPR044791">
    <property type="entry name" value="Beta-glucanase/XTH"/>
</dbReference>
<keyword evidence="3" id="KW-0732">Signal</keyword>
<organism evidence="5 6">
    <name type="scientific">Mycoemilia scoparia</name>
    <dbReference type="NCBI Taxonomy" id="417184"/>
    <lineage>
        <taxon>Eukaryota</taxon>
        <taxon>Fungi</taxon>
        <taxon>Fungi incertae sedis</taxon>
        <taxon>Zoopagomycota</taxon>
        <taxon>Kickxellomycotina</taxon>
        <taxon>Kickxellomycetes</taxon>
        <taxon>Kickxellales</taxon>
        <taxon>Kickxellaceae</taxon>
        <taxon>Mycoemilia</taxon>
    </lineage>
</organism>
<dbReference type="PANTHER" id="PTHR31062">
    <property type="entry name" value="XYLOGLUCAN ENDOTRANSGLUCOSYLASE/HYDROLASE PROTEIN 8-RELATED"/>
    <property type="match status" value="1"/>
</dbReference>
<feature type="domain" description="GH16" evidence="4">
    <location>
        <begin position="39"/>
        <end position="269"/>
    </location>
</feature>
<evidence type="ECO:0000313" key="6">
    <source>
        <dbReference type="Proteomes" id="UP001150538"/>
    </source>
</evidence>